<feature type="compositionally biased region" description="Polar residues" evidence="2">
    <location>
        <begin position="1320"/>
        <end position="1331"/>
    </location>
</feature>
<feature type="compositionally biased region" description="Basic and acidic residues" evidence="2">
    <location>
        <begin position="61"/>
        <end position="77"/>
    </location>
</feature>
<feature type="compositionally biased region" description="Polar residues" evidence="2">
    <location>
        <begin position="1339"/>
        <end position="1351"/>
    </location>
</feature>
<feature type="region of interest" description="Disordered" evidence="2">
    <location>
        <begin position="1294"/>
        <end position="1504"/>
    </location>
</feature>
<feature type="compositionally biased region" description="Basic and acidic residues" evidence="2">
    <location>
        <begin position="17"/>
        <end position="41"/>
    </location>
</feature>
<feature type="compositionally biased region" description="Polar residues" evidence="2">
    <location>
        <begin position="341"/>
        <end position="350"/>
    </location>
</feature>
<feature type="compositionally biased region" description="Polar residues" evidence="2">
    <location>
        <begin position="588"/>
        <end position="602"/>
    </location>
</feature>
<organism evidence="3 4">
    <name type="scientific">Phlyctema vagabunda</name>
    <dbReference type="NCBI Taxonomy" id="108571"/>
    <lineage>
        <taxon>Eukaryota</taxon>
        <taxon>Fungi</taxon>
        <taxon>Dikarya</taxon>
        <taxon>Ascomycota</taxon>
        <taxon>Pezizomycotina</taxon>
        <taxon>Leotiomycetes</taxon>
        <taxon>Helotiales</taxon>
        <taxon>Dermateaceae</taxon>
        <taxon>Phlyctema</taxon>
    </lineage>
</organism>
<protein>
    <submittedName>
        <fullName evidence="3">Uncharacterized protein</fullName>
    </submittedName>
</protein>
<feature type="compositionally biased region" description="Polar residues" evidence="2">
    <location>
        <begin position="478"/>
        <end position="507"/>
    </location>
</feature>
<evidence type="ECO:0000313" key="3">
    <source>
        <dbReference type="EMBL" id="KAL3422088.1"/>
    </source>
</evidence>
<feature type="compositionally biased region" description="Polar residues" evidence="2">
    <location>
        <begin position="427"/>
        <end position="440"/>
    </location>
</feature>
<feature type="compositionally biased region" description="Polar residues" evidence="2">
    <location>
        <begin position="562"/>
        <end position="572"/>
    </location>
</feature>
<feature type="compositionally biased region" description="Polar residues" evidence="2">
    <location>
        <begin position="1"/>
        <end position="10"/>
    </location>
</feature>
<feature type="region of interest" description="Disordered" evidence="2">
    <location>
        <begin position="583"/>
        <end position="602"/>
    </location>
</feature>
<feature type="region of interest" description="Disordered" evidence="2">
    <location>
        <begin position="1524"/>
        <end position="1589"/>
    </location>
</feature>
<dbReference type="EMBL" id="JBFCZG010000005">
    <property type="protein sequence ID" value="KAL3422088.1"/>
    <property type="molecule type" value="Genomic_DNA"/>
</dbReference>
<proteinExistence type="predicted"/>
<feature type="compositionally biased region" description="Basic and acidic residues" evidence="2">
    <location>
        <begin position="1484"/>
        <end position="1493"/>
    </location>
</feature>
<comment type="caution">
    <text evidence="3">The sequence shown here is derived from an EMBL/GenBank/DDBJ whole genome shotgun (WGS) entry which is preliminary data.</text>
</comment>
<keyword evidence="4" id="KW-1185">Reference proteome</keyword>
<feature type="compositionally biased region" description="Polar residues" evidence="2">
    <location>
        <begin position="406"/>
        <end position="419"/>
    </location>
</feature>
<reference evidence="3 4" key="1">
    <citation type="submission" date="2024-06" db="EMBL/GenBank/DDBJ databases">
        <title>Complete genome of Phlyctema vagabunda strain 19-DSS-EL-015.</title>
        <authorList>
            <person name="Fiorenzani C."/>
        </authorList>
    </citation>
    <scope>NUCLEOTIDE SEQUENCE [LARGE SCALE GENOMIC DNA]</scope>
    <source>
        <strain evidence="3 4">19-DSS-EL-015</strain>
    </source>
</reference>
<feature type="region of interest" description="Disordered" evidence="2">
    <location>
        <begin position="651"/>
        <end position="677"/>
    </location>
</feature>
<accession>A0ABR4PFI0</accession>
<feature type="region of interest" description="Disordered" evidence="2">
    <location>
        <begin position="138"/>
        <end position="462"/>
    </location>
</feature>
<feature type="compositionally biased region" description="Basic and acidic residues" evidence="2">
    <location>
        <begin position="526"/>
        <end position="553"/>
    </location>
</feature>
<keyword evidence="1" id="KW-0175">Coiled coil</keyword>
<feature type="coiled-coil region" evidence="1">
    <location>
        <begin position="1203"/>
        <end position="1230"/>
    </location>
</feature>
<evidence type="ECO:0000256" key="2">
    <source>
        <dbReference type="SAM" id="MobiDB-lite"/>
    </source>
</evidence>
<gene>
    <name evidence="3" type="ORF">PVAG01_06244</name>
</gene>
<name>A0ABR4PFI0_9HELO</name>
<feature type="compositionally biased region" description="Basic and acidic residues" evidence="2">
    <location>
        <begin position="1578"/>
        <end position="1589"/>
    </location>
</feature>
<feature type="compositionally biased region" description="Polar residues" evidence="2">
    <location>
        <begin position="1387"/>
        <end position="1411"/>
    </location>
</feature>
<feature type="region of interest" description="Disordered" evidence="2">
    <location>
        <begin position="477"/>
        <end position="576"/>
    </location>
</feature>
<sequence>MSSPQEQESQVFPPYDNGHREEFLEDAKDNRIQPESDHDYFDLIDESQLDPHQPQVPEVVFQREEVLEKRSTNKDNNESATSQKPRVRASEPERAEVAPIRPNNNVVEDGGLDDSMEQESLQTLVPETQYVGMELETQEDSNLPTDVVLGEDNHESQLSWAPYQRSELSESQKALRQMQFVPGNGSTTTGPRPEDLVDPQKSFKYSNPMKRSSGNRSSFGKGPQPPARNESSSAKILVSNYPEIPDSTTTEMAPLPVNTTTHAQTRVLRSQDINALSKKPNKGKILPGEDSQGQPRSVKQHAKAIFQQKSNKGLPQTHMAEAGNRESGHQRGSGTGREDNSVQQRSSLATGSGGGCGTHGNIERDQHQSKSLETDSVSSQDGKTSEISDSRQPIQSRPRHPEKPAKTSTGVKPSGTYSIDNIPFPSISKSAQNTHNNGTALKTRKLKLNRKPREIASGSTEMCENLLVEEERDRIHSSALTQNDSLPSILNSQSPDNYENNRPNSKQGHAMHAELRNQPSRSSNISRDRHDVTSPPEKDQIDEHENHFTDDSSRSSSRVLDRTNTPHVSDIQSKYDHGVKLDGVVSMEGNNGNNGSASRQTSELLDGGNIAEEIDSQTVNQNLSQAPNQSLPQPGIFKGQISRPLTSDQLRGDTFHQESSHHSSRIQKHRSKTPDPQLTLKRVLEMLHKSNSDNKQCMKYLEERSTRETEQNAIISDLAQKLDTKERKAASWEAKAKLSLGKVAEFQNFIAQQEELSKLKYSRQKIYIDKLKSEGREAERIGIEVAKASEAERHKLAQIMEQKIHALKKNVTAGLHQAGKEIEAVTAANQALQNDLLKTTNRLGEEQQKSRYLEEKIKDQEFQRTAMRDLFASNREVVLKEFTNSSEILSSMMKTGVDSKTAIDELIKYAKSLKLPKPMDSSILTTPLHNLTTRLETHFQRTNDANLERRKELEEIPIRVLKEISELSSELKERDHLKEAINEVTLQKLSSDSTIQARERELQHAKNLYDEQSRVLADCQSQNQQQFEKVQKLEIDLKEIQNDLRLALEYKTRLQDLETSKVALSNELNVAEKKCSELEDKIRGLQESQNASHQELENSKKNLEEANIKIKKYVQNEEDHNADRQRAVSEACAKISKDGNTQLANTKQEHDIKMKGLKQAVNNLKQESLSKDHIIDRLRAEIAQKQEEQCKVNSQILVLGAEIEKQNKKIAEYRETHQIKENELQNLRQAQLEHAQSILYFKSQAQTQQGEIEKMLQTKDGLEKSLLLAQGNIYSLEEKEKELKQIIQSHSCHREVGQDIQSSGDLEESRQETLVGSKASCEQSQAESFGSASYEPLQAESQPVSANSTRTRQLKPVTRSASLNDHATDCHEMLPPPRPERRVASRKPSSTGNVQQNLLRSHGTHQGSTVESHGDISKDMKRPLVSNNIDLSPVVAPAKPSRNTTKDKPLKSAMKKPGGDGIRRASFAPVSQKVTTSMLAGEQSTEREPKTRNEPAGASSFVRSTYNRHVSGANTAQYAKELHSPLQQNDSVQRLSPRMPLPKKNKRAGSMGSSQEQGSPFKKQRLSMSALHLSKRTVRTEIPDSQDNH</sequence>
<feature type="compositionally biased region" description="Polar residues" evidence="2">
    <location>
        <begin position="246"/>
        <end position="274"/>
    </location>
</feature>
<feature type="coiled-coil region" evidence="1">
    <location>
        <begin position="815"/>
        <end position="849"/>
    </location>
</feature>
<feature type="compositionally biased region" description="Basic and acidic residues" evidence="2">
    <location>
        <begin position="1366"/>
        <end position="1383"/>
    </location>
</feature>
<feature type="compositionally biased region" description="Basic residues" evidence="2">
    <location>
        <begin position="662"/>
        <end position="671"/>
    </location>
</feature>
<feature type="compositionally biased region" description="Polar residues" evidence="2">
    <location>
        <begin position="203"/>
        <end position="218"/>
    </location>
</feature>
<dbReference type="Proteomes" id="UP001629113">
    <property type="component" value="Unassembled WGS sequence"/>
</dbReference>
<evidence type="ECO:0000256" key="1">
    <source>
        <dbReference type="SAM" id="Coils"/>
    </source>
</evidence>
<feature type="compositionally biased region" description="Basic and acidic residues" evidence="2">
    <location>
        <begin position="651"/>
        <end position="661"/>
    </location>
</feature>
<feature type="compositionally biased region" description="Polar residues" evidence="2">
    <location>
        <begin position="1525"/>
        <end position="1534"/>
    </location>
</feature>
<feature type="coiled-coil region" evidence="1">
    <location>
        <begin position="1016"/>
        <end position="1123"/>
    </location>
</feature>
<feature type="compositionally biased region" description="Basic and acidic residues" evidence="2">
    <location>
        <begin position="361"/>
        <end position="373"/>
    </location>
</feature>
<evidence type="ECO:0000313" key="4">
    <source>
        <dbReference type="Proteomes" id="UP001629113"/>
    </source>
</evidence>
<feature type="region of interest" description="Disordered" evidence="2">
    <location>
        <begin position="1"/>
        <end position="112"/>
    </location>
</feature>
<feature type="compositionally biased region" description="Basic and acidic residues" evidence="2">
    <location>
        <begin position="1412"/>
        <end position="1422"/>
    </location>
</feature>